<accession>A0ACD1GIU5</accession>
<dbReference type="Proteomes" id="UP000249057">
    <property type="component" value="Unassembled WGS sequence"/>
</dbReference>
<keyword evidence="2" id="KW-1185">Reference proteome</keyword>
<gene>
    <name evidence="1" type="ORF">BO95DRAFT_28538</name>
</gene>
<name>A0ACD1GIU5_9EURO</name>
<sequence>MAKHGKAWWRTHALSLSLSLSFSSPPLFFRHVLHPNGLMWPATEAALDCISFYLFPLLYLSSDLSPIASSAVGQAYRVLYKQYILSKSCNKQLLADFPIVDSFQSLPFHFYPGYRGCRRCRPDRIPPHKPPWLGAGRPLTLSLQGRNKGTALRSNLQTDKLRNARIA</sequence>
<protein>
    <submittedName>
        <fullName evidence="1">Uncharacterized protein</fullName>
    </submittedName>
</protein>
<proteinExistence type="predicted"/>
<organism evidence="1 2">
    <name type="scientific">Aspergillus brunneoviolaceus CBS 621.78</name>
    <dbReference type="NCBI Taxonomy" id="1450534"/>
    <lineage>
        <taxon>Eukaryota</taxon>
        <taxon>Fungi</taxon>
        <taxon>Dikarya</taxon>
        <taxon>Ascomycota</taxon>
        <taxon>Pezizomycotina</taxon>
        <taxon>Eurotiomycetes</taxon>
        <taxon>Eurotiomycetidae</taxon>
        <taxon>Eurotiales</taxon>
        <taxon>Aspergillaceae</taxon>
        <taxon>Aspergillus</taxon>
        <taxon>Aspergillus subgen. Circumdati</taxon>
    </lineage>
</organism>
<dbReference type="EMBL" id="KZ825320">
    <property type="protein sequence ID" value="RAH49142.1"/>
    <property type="molecule type" value="Genomic_DNA"/>
</dbReference>
<evidence type="ECO:0000313" key="1">
    <source>
        <dbReference type="EMBL" id="RAH49142.1"/>
    </source>
</evidence>
<reference evidence="1" key="1">
    <citation type="submission" date="2018-02" db="EMBL/GenBank/DDBJ databases">
        <title>The genomes of Aspergillus section Nigri reveals drivers in fungal speciation.</title>
        <authorList>
            <consortium name="DOE Joint Genome Institute"/>
            <person name="Vesth T.C."/>
            <person name="Nybo J."/>
            <person name="Theobald S."/>
            <person name="Brandl J."/>
            <person name="Frisvad J.C."/>
            <person name="Nielsen K.F."/>
            <person name="Lyhne E.K."/>
            <person name="Kogle M.E."/>
            <person name="Kuo A."/>
            <person name="Riley R."/>
            <person name="Clum A."/>
            <person name="Nolan M."/>
            <person name="Lipzen A."/>
            <person name="Salamov A."/>
            <person name="Henrissat B."/>
            <person name="Wiebenga A."/>
            <person name="De vries R.P."/>
            <person name="Grigoriev I.V."/>
            <person name="Mortensen U.H."/>
            <person name="Andersen M.R."/>
            <person name="Baker S.E."/>
        </authorList>
    </citation>
    <scope>NUCLEOTIDE SEQUENCE</scope>
    <source>
        <strain evidence="1">CBS 621.78</strain>
    </source>
</reference>
<evidence type="ECO:0000313" key="2">
    <source>
        <dbReference type="Proteomes" id="UP000249057"/>
    </source>
</evidence>